<dbReference type="GO" id="GO:0043332">
    <property type="term" value="C:mating projection tip"/>
    <property type="evidence" value="ECO:0007669"/>
    <property type="project" value="TreeGrafter"/>
</dbReference>
<organism evidence="2 3">
    <name type="scientific">Apiosordaria backusii</name>
    <dbReference type="NCBI Taxonomy" id="314023"/>
    <lineage>
        <taxon>Eukaryota</taxon>
        <taxon>Fungi</taxon>
        <taxon>Dikarya</taxon>
        <taxon>Ascomycota</taxon>
        <taxon>Pezizomycotina</taxon>
        <taxon>Sordariomycetes</taxon>
        <taxon>Sordariomycetidae</taxon>
        <taxon>Sordariales</taxon>
        <taxon>Lasiosphaeriaceae</taxon>
        <taxon>Apiosordaria</taxon>
    </lineage>
</organism>
<evidence type="ECO:0000256" key="1">
    <source>
        <dbReference type="SAM" id="Phobius"/>
    </source>
</evidence>
<dbReference type="InterPro" id="IPR033481">
    <property type="entry name" value="Dni1/Fig1"/>
</dbReference>
<proteinExistence type="predicted"/>
<dbReference type="AlphaFoldDB" id="A0AA40EML8"/>
<protein>
    <submittedName>
        <fullName evidence="2">Ca2+ regulator and membrane fusion protein Fig1-domain-containing protein</fullName>
    </submittedName>
</protein>
<dbReference type="Proteomes" id="UP001172159">
    <property type="component" value="Unassembled WGS sequence"/>
</dbReference>
<feature type="transmembrane region" description="Helical" evidence="1">
    <location>
        <begin position="161"/>
        <end position="182"/>
    </location>
</feature>
<dbReference type="PANTHER" id="PTHR28092">
    <property type="entry name" value="FACTOR-INDUCED GENE 1 PROTEIN"/>
    <property type="match status" value="1"/>
</dbReference>
<evidence type="ECO:0000313" key="2">
    <source>
        <dbReference type="EMBL" id="KAK0742118.1"/>
    </source>
</evidence>
<feature type="transmembrane region" description="Helical" evidence="1">
    <location>
        <begin position="109"/>
        <end position="130"/>
    </location>
</feature>
<keyword evidence="1" id="KW-0472">Membrane</keyword>
<keyword evidence="3" id="KW-1185">Reference proteome</keyword>
<sequence>MSSESQSSYSSYSRPFCLSLLCCFFRPFSLSGLIRVLAAGCASNGPLRNIYLLSLQSPTSQVRIGYFSLCTATGQDDWVCSMGETAQDDLGATHTWDLAGLAKHYRHQVAFVGLVLTSSALMLILGLLLATFPRWHTEREYDEDGEIVDERAVKPFPNKRILNTCMLVAFVGAVLSLVAALWQHSAAASTASTLAYISGGEVEASIGVTATVLVWLAFGICLVISGAVTTITFALERLSDQVIV</sequence>
<dbReference type="PANTHER" id="PTHR28092:SF1">
    <property type="entry name" value="FACTOR-INDUCED GENE 1 PROTEIN"/>
    <property type="match status" value="1"/>
</dbReference>
<dbReference type="GO" id="GO:0016020">
    <property type="term" value="C:membrane"/>
    <property type="evidence" value="ECO:0007669"/>
    <property type="project" value="InterPro"/>
</dbReference>
<evidence type="ECO:0000313" key="3">
    <source>
        <dbReference type="Proteomes" id="UP001172159"/>
    </source>
</evidence>
<feature type="transmembrane region" description="Helical" evidence="1">
    <location>
        <begin position="212"/>
        <end position="235"/>
    </location>
</feature>
<accession>A0AA40EML8</accession>
<dbReference type="Pfam" id="PF12351">
    <property type="entry name" value="Fig1"/>
    <property type="match status" value="1"/>
</dbReference>
<keyword evidence="1" id="KW-0812">Transmembrane</keyword>
<dbReference type="EMBL" id="JAUKTV010000003">
    <property type="protein sequence ID" value="KAK0742118.1"/>
    <property type="molecule type" value="Genomic_DNA"/>
</dbReference>
<reference evidence="2" key="1">
    <citation type="submission" date="2023-06" db="EMBL/GenBank/DDBJ databases">
        <title>Genome-scale phylogeny and comparative genomics of the fungal order Sordariales.</title>
        <authorList>
            <consortium name="Lawrence Berkeley National Laboratory"/>
            <person name="Hensen N."/>
            <person name="Bonometti L."/>
            <person name="Westerberg I."/>
            <person name="Brannstrom I.O."/>
            <person name="Guillou S."/>
            <person name="Cros-Aarteil S."/>
            <person name="Calhoun S."/>
            <person name="Haridas S."/>
            <person name="Kuo A."/>
            <person name="Mondo S."/>
            <person name="Pangilinan J."/>
            <person name="Riley R."/>
            <person name="Labutti K."/>
            <person name="Andreopoulos B."/>
            <person name="Lipzen A."/>
            <person name="Chen C."/>
            <person name="Yanf M."/>
            <person name="Daum C."/>
            <person name="Ng V."/>
            <person name="Clum A."/>
            <person name="Steindorff A."/>
            <person name="Ohm R."/>
            <person name="Martin F."/>
            <person name="Silar P."/>
            <person name="Natvig D."/>
            <person name="Lalanne C."/>
            <person name="Gautier V."/>
            <person name="Ament-Velasquez S.L."/>
            <person name="Kruys A."/>
            <person name="Hutchinson M.I."/>
            <person name="Powell A.J."/>
            <person name="Barry K."/>
            <person name="Miller A.N."/>
            <person name="Grigoriev I.V."/>
            <person name="Debuchy R."/>
            <person name="Gladieux P."/>
            <person name="Thoren M.H."/>
            <person name="Johannesson H."/>
        </authorList>
    </citation>
    <scope>NUCLEOTIDE SEQUENCE</scope>
    <source>
        <strain evidence="2">CBS 540.89</strain>
    </source>
</reference>
<keyword evidence="1" id="KW-1133">Transmembrane helix</keyword>
<name>A0AA40EML8_9PEZI</name>
<dbReference type="GO" id="GO:0000747">
    <property type="term" value="P:conjugation with cellular fusion"/>
    <property type="evidence" value="ECO:0007669"/>
    <property type="project" value="TreeGrafter"/>
</dbReference>
<comment type="caution">
    <text evidence="2">The sequence shown here is derived from an EMBL/GenBank/DDBJ whole genome shotgun (WGS) entry which is preliminary data.</text>
</comment>
<gene>
    <name evidence="2" type="ORF">B0T21DRAFT_124173</name>
</gene>